<dbReference type="Proteomes" id="UP001203297">
    <property type="component" value="Unassembled WGS sequence"/>
</dbReference>
<feature type="compositionally biased region" description="Acidic residues" evidence="1">
    <location>
        <begin position="76"/>
        <end position="85"/>
    </location>
</feature>
<feature type="region of interest" description="Disordered" evidence="1">
    <location>
        <begin position="74"/>
        <end position="95"/>
    </location>
</feature>
<dbReference type="AlphaFoldDB" id="A0AAD4QLM9"/>
<evidence type="ECO:0000313" key="2">
    <source>
        <dbReference type="EMBL" id="KAI0297039.1"/>
    </source>
</evidence>
<dbReference type="Gene3D" id="3.30.300.90">
    <property type="entry name" value="BolA-like"/>
    <property type="match status" value="1"/>
</dbReference>
<evidence type="ECO:0000256" key="1">
    <source>
        <dbReference type="SAM" id="MobiDB-lite"/>
    </source>
</evidence>
<feature type="compositionally biased region" description="Basic and acidic residues" evidence="1">
    <location>
        <begin position="86"/>
        <end position="95"/>
    </location>
</feature>
<proteinExistence type="predicted"/>
<comment type="caution">
    <text evidence="2">The sequence shown here is derived from an EMBL/GenBank/DDBJ whole genome shotgun (WGS) entry which is preliminary data.</text>
</comment>
<reference evidence="2" key="1">
    <citation type="journal article" date="2022" name="New Phytol.">
        <title>Evolutionary transition to the ectomycorrhizal habit in the genomes of a hyperdiverse lineage of mushroom-forming fungi.</title>
        <authorList>
            <person name="Looney B."/>
            <person name="Miyauchi S."/>
            <person name="Morin E."/>
            <person name="Drula E."/>
            <person name="Courty P.E."/>
            <person name="Kohler A."/>
            <person name="Kuo A."/>
            <person name="LaButti K."/>
            <person name="Pangilinan J."/>
            <person name="Lipzen A."/>
            <person name="Riley R."/>
            <person name="Andreopoulos W."/>
            <person name="He G."/>
            <person name="Johnson J."/>
            <person name="Nolan M."/>
            <person name="Tritt A."/>
            <person name="Barry K.W."/>
            <person name="Grigoriev I.V."/>
            <person name="Nagy L.G."/>
            <person name="Hibbett D."/>
            <person name="Henrissat B."/>
            <person name="Matheny P.B."/>
            <person name="Labbe J."/>
            <person name="Martin F.M."/>
        </authorList>
    </citation>
    <scope>NUCLEOTIDE SEQUENCE</scope>
    <source>
        <strain evidence="2">BPL690</strain>
    </source>
</reference>
<evidence type="ECO:0000313" key="3">
    <source>
        <dbReference type="Proteomes" id="UP001203297"/>
    </source>
</evidence>
<organism evidence="2 3">
    <name type="scientific">Multifurca ochricompacta</name>
    <dbReference type="NCBI Taxonomy" id="376703"/>
    <lineage>
        <taxon>Eukaryota</taxon>
        <taxon>Fungi</taxon>
        <taxon>Dikarya</taxon>
        <taxon>Basidiomycota</taxon>
        <taxon>Agaricomycotina</taxon>
        <taxon>Agaricomycetes</taxon>
        <taxon>Russulales</taxon>
        <taxon>Russulaceae</taxon>
        <taxon>Multifurca</taxon>
    </lineage>
</organism>
<dbReference type="EMBL" id="WTXG01000041">
    <property type="protein sequence ID" value="KAI0297039.1"/>
    <property type="molecule type" value="Genomic_DNA"/>
</dbReference>
<keyword evidence="3" id="KW-1185">Reference proteome</keyword>
<dbReference type="SUPFAM" id="SSF82657">
    <property type="entry name" value="BolA-like"/>
    <property type="match status" value="1"/>
</dbReference>
<accession>A0AAD4QLM9</accession>
<dbReference type="InterPro" id="IPR036065">
    <property type="entry name" value="BolA-like_sf"/>
</dbReference>
<name>A0AAD4QLM9_9AGAM</name>
<gene>
    <name evidence="2" type="ORF">B0F90DRAFT_1918874</name>
</gene>
<sequence>MGIVSYTKFSRRYEGANTTIFFLLFPAVNQVLKTQIAQIHAFTQKTLTPQQWEDAQKAETPTTDYTYRCAAHAYVEEEEEEEGEEEAKRREEKRN</sequence>
<protein>
    <submittedName>
        <fullName evidence="2">Uncharacterized protein</fullName>
    </submittedName>
</protein>